<name>A0A382PYT1_9ZZZZ</name>
<evidence type="ECO:0000256" key="1">
    <source>
        <dbReference type="ARBA" id="ARBA00022691"/>
    </source>
</evidence>
<dbReference type="InterPro" id="IPR007197">
    <property type="entry name" value="rSAM"/>
</dbReference>
<dbReference type="SFLD" id="SFLDS00029">
    <property type="entry name" value="Radical_SAM"/>
    <property type="match status" value="1"/>
</dbReference>
<dbReference type="GO" id="GO:0051536">
    <property type="term" value="F:iron-sulfur cluster binding"/>
    <property type="evidence" value="ECO:0007669"/>
    <property type="project" value="UniProtKB-KW"/>
</dbReference>
<evidence type="ECO:0000256" key="2">
    <source>
        <dbReference type="ARBA" id="ARBA00022723"/>
    </source>
</evidence>
<reference evidence="6" key="1">
    <citation type="submission" date="2018-05" db="EMBL/GenBank/DDBJ databases">
        <authorList>
            <person name="Lanie J.A."/>
            <person name="Ng W.-L."/>
            <person name="Kazmierczak K.M."/>
            <person name="Andrzejewski T.M."/>
            <person name="Davidsen T.M."/>
            <person name="Wayne K.J."/>
            <person name="Tettelin H."/>
            <person name="Glass J.I."/>
            <person name="Rusch D."/>
            <person name="Podicherti R."/>
            <person name="Tsui H.-C.T."/>
            <person name="Winkler M.E."/>
        </authorList>
    </citation>
    <scope>NUCLEOTIDE SEQUENCE</scope>
</reference>
<dbReference type="Gene3D" id="3.20.20.70">
    <property type="entry name" value="Aldolase class I"/>
    <property type="match status" value="1"/>
</dbReference>
<dbReference type="InterPro" id="IPR058240">
    <property type="entry name" value="rSAM_sf"/>
</dbReference>
<dbReference type="GO" id="GO:0046872">
    <property type="term" value="F:metal ion binding"/>
    <property type="evidence" value="ECO:0007669"/>
    <property type="project" value="UniProtKB-KW"/>
</dbReference>
<evidence type="ECO:0000259" key="5">
    <source>
        <dbReference type="PROSITE" id="PS51918"/>
    </source>
</evidence>
<feature type="non-terminal residue" evidence="6">
    <location>
        <position position="262"/>
    </location>
</feature>
<sequence length="262" mass="30048">MSLIDFYNGKFVSKLQLDESTLDALQTDLKNVLGNALKQQRLSEENSGIVRELQKGVFDSEINRDLSLTTGNSFRGNHQELAWLLKNPKDLWVEYLIYRHKSRLYPSQQKRPKFPPYILIEPTSVCNIRCVMCFQVDKTFTNKKFMGNMPWDLFTKAVDEASENHCPAITLASRGEPTLHPQLGEMLLYIASKGVLDLKLNTNATLLNDELSHKILNAGVNELVFSVDAGTKETYERIRVLGKFDEVVQNVKRFQEIRDSEY</sequence>
<protein>
    <recommendedName>
        <fullName evidence="5">Radical SAM core domain-containing protein</fullName>
    </recommendedName>
</protein>
<keyword evidence="4" id="KW-0411">Iron-sulfur</keyword>
<dbReference type="PROSITE" id="PS51918">
    <property type="entry name" value="RADICAL_SAM"/>
    <property type="match status" value="1"/>
</dbReference>
<organism evidence="6">
    <name type="scientific">marine metagenome</name>
    <dbReference type="NCBI Taxonomy" id="408172"/>
    <lineage>
        <taxon>unclassified sequences</taxon>
        <taxon>metagenomes</taxon>
        <taxon>ecological metagenomes</taxon>
    </lineage>
</organism>
<dbReference type="Pfam" id="PF04055">
    <property type="entry name" value="Radical_SAM"/>
    <property type="match status" value="1"/>
</dbReference>
<evidence type="ECO:0000313" key="6">
    <source>
        <dbReference type="EMBL" id="SVC77960.1"/>
    </source>
</evidence>
<dbReference type="PANTHER" id="PTHR11228">
    <property type="entry name" value="RADICAL SAM DOMAIN PROTEIN"/>
    <property type="match status" value="1"/>
</dbReference>
<accession>A0A382PYT1</accession>
<keyword evidence="2" id="KW-0479">Metal-binding</keyword>
<dbReference type="EMBL" id="UINC01110448">
    <property type="protein sequence ID" value="SVC77960.1"/>
    <property type="molecule type" value="Genomic_DNA"/>
</dbReference>
<dbReference type="SUPFAM" id="SSF102114">
    <property type="entry name" value="Radical SAM enzymes"/>
    <property type="match status" value="1"/>
</dbReference>
<keyword evidence="1" id="KW-0949">S-adenosyl-L-methionine</keyword>
<evidence type="ECO:0000256" key="4">
    <source>
        <dbReference type="ARBA" id="ARBA00023014"/>
    </source>
</evidence>
<keyword evidence="3" id="KW-0408">Iron</keyword>
<dbReference type="GO" id="GO:0003824">
    <property type="term" value="F:catalytic activity"/>
    <property type="evidence" value="ECO:0007669"/>
    <property type="project" value="InterPro"/>
</dbReference>
<gene>
    <name evidence="6" type="ORF">METZ01_LOCUS330814</name>
</gene>
<dbReference type="CDD" id="cd01335">
    <property type="entry name" value="Radical_SAM"/>
    <property type="match status" value="1"/>
</dbReference>
<dbReference type="AlphaFoldDB" id="A0A382PYT1"/>
<dbReference type="InterPro" id="IPR050377">
    <property type="entry name" value="Radical_SAM_PqqE_MftC-like"/>
</dbReference>
<feature type="domain" description="Radical SAM core" evidence="5">
    <location>
        <begin position="112"/>
        <end position="262"/>
    </location>
</feature>
<dbReference type="InterPro" id="IPR013785">
    <property type="entry name" value="Aldolase_TIM"/>
</dbReference>
<proteinExistence type="predicted"/>
<dbReference type="SFLD" id="SFLDG01067">
    <property type="entry name" value="SPASM/twitch_domain_containing"/>
    <property type="match status" value="1"/>
</dbReference>
<dbReference type="PANTHER" id="PTHR11228:SF7">
    <property type="entry name" value="PQQA PEPTIDE CYCLASE"/>
    <property type="match status" value="1"/>
</dbReference>
<evidence type="ECO:0000256" key="3">
    <source>
        <dbReference type="ARBA" id="ARBA00023004"/>
    </source>
</evidence>